<evidence type="ECO:0000256" key="1">
    <source>
        <dbReference type="SAM" id="MobiDB-lite"/>
    </source>
</evidence>
<keyword evidence="2" id="KW-0732">Signal</keyword>
<dbReference type="AlphaFoldDB" id="A0A0D4CMV6"/>
<keyword evidence="4" id="KW-1185">Reference proteome</keyword>
<feature type="chain" id="PRO_5038791799" description="Lipoprotein" evidence="2">
    <location>
        <begin position="20"/>
        <end position="243"/>
    </location>
</feature>
<feature type="region of interest" description="Disordered" evidence="1">
    <location>
        <begin position="29"/>
        <end position="59"/>
    </location>
</feature>
<evidence type="ECO:0000256" key="2">
    <source>
        <dbReference type="SAM" id="SignalP"/>
    </source>
</evidence>
<feature type="region of interest" description="Disordered" evidence="1">
    <location>
        <begin position="138"/>
        <end position="168"/>
    </location>
</feature>
<protein>
    <recommendedName>
        <fullName evidence="5">Lipoprotein</fullName>
    </recommendedName>
</protein>
<accession>A0A0D4CMV6</accession>
<sequence length="243" mass="25524">MNFKTLLKRLMLGTVTVAAGISLVGCGSSTSTQSSESSSESSQSTTKTTAASKARDQANNQIMSGQYKEALKTLLAVKNPDSQTRSMIKDLQKYLAAQDAYNDQEYDEAVNDLSSVSSNSKPMRSAFISMKNKAKQAQQAASASSSAQSSQANSSSSSTTASSSSSSSSAVNSAAASQTGMDVINAFAAKMNFNQSSYGIIPEGKDGDVYTFEVRQNNDDNTVAHLIGIYQYNAATGAVTKIN</sequence>
<feature type="signal peptide" evidence="2">
    <location>
        <begin position="1"/>
        <end position="19"/>
    </location>
</feature>
<proteinExistence type="predicted"/>
<gene>
    <name evidence="3" type="ORF">LBLM1_09995</name>
</gene>
<name>A0A0D4CMV6_LIMMU</name>
<evidence type="ECO:0000313" key="4">
    <source>
        <dbReference type="Proteomes" id="UP000003645"/>
    </source>
</evidence>
<evidence type="ECO:0008006" key="5">
    <source>
        <dbReference type="Google" id="ProtNLM"/>
    </source>
</evidence>
<feature type="compositionally biased region" description="Low complexity" evidence="1">
    <location>
        <begin position="29"/>
        <end position="52"/>
    </location>
</feature>
<dbReference type="STRING" id="1130798.LBLM1_09995"/>
<dbReference type="RefSeq" id="WP_006499392.1">
    <property type="nucleotide sequence ID" value="NZ_CP011013.1"/>
</dbReference>
<dbReference type="KEGG" id="lmu:LBLM1_09995"/>
<evidence type="ECO:0000313" key="3">
    <source>
        <dbReference type="EMBL" id="AJT51250.1"/>
    </source>
</evidence>
<dbReference type="EMBL" id="CP011013">
    <property type="protein sequence ID" value="AJT51250.1"/>
    <property type="molecule type" value="Genomic_DNA"/>
</dbReference>
<dbReference type="PROSITE" id="PS51257">
    <property type="entry name" value="PROKAR_LIPOPROTEIN"/>
    <property type="match status" value="1"/>
</dbReference>
<organism evidence="3 4">
    <name type="scientific">Limosilactobacillus mucosae LM1</name>
    <dbReference type="NCBI Taxonomy" id="1130798"/>
    <lineage>
        <taxon>Bacteria</taxon>
        <taxon>Bacillati</taxon>
        <taxon>Bacillota</taxon>
        <taxon>Bacilli</taxon>
        <taxon>Lactobacillales</taxon>
        <taxon>Lactobacillaceae</taxon>
        <taxon>Limosilactobacillus</taxon>
    </lineage>
</organism>
<dbReference type="OrthoDB" id="2329972at2"/>
<dbReference type="HOGENOM" id="CLU_1213562_0_0_9"/>
<dbReference type="Proteomes" id="UP000003645">
    <property type="component" value="Chromosome"/>
</dbReference>
<reference evidence="3 4" key="1">
    <citation type="journal article" date="2012" name="J. Bacteriol.">
        <title>Genome sequence of Lactobacillus mucosae LM1, isolated from piglet feces.</title>
        <authorList>
            <person name="Lee J.H."/>
            <person name="Valeriano V.D."/>
            <person name="Shin Y.R."/>
            <person name="Chae J.P."/>
            <person name="Kim G.B."/>
            <person name="Ham J.S."/>
            <person name="Chun J."/>
            <person name="Kang D.K."/>
        </authorList>
    </citation>
    <scope>NUCLEOTIDE SEQUENCE [LARGE SCALE GENOMIC DNA]</scope>
    <source>
        <strain evidence="3 4">LM1</strain>
    </source>
</reference>